<feature type="domain" description="PAC" evidence="8">
    <location>
        <begin position="730"/>
        <end position="782"/>
    </location>
</feature>
<keyword evidence="10" id="KW-1185">Reference proteome</keyword>
<dbReference type="NCBIfam" id="TIGR00229">
    <property type="entry name" value="sensory_box"/>
    <property type="match status" value="6"/>
</dbReference>
<dbReference type="SUPFAM" id="SSF47384">
    <property type="entry name" value="Homodimeric domain of signal transducing histidine kinase"/>
    <property type="match status" value="1"/>
</dbReference>
<gene>
    <name evidence="9" type="ORF">E5K00_15615</name>
</gene>
<dbReference type="Pfam" id="PF08448">
    <property type="entry name" value="PAS_4"/>
    <property type="match status" value="2"/>
</dbReference>
<reference evidence="9 10" key="1">
    <citation type="submission" date="2019-04" db="EMBL/GenBank/DDBJ databases">
        <authorList>
            <person name="Feng G."/>
            <person name="Zhang J."/>
            <person name="Zhu H."/>
        </authorList>
    </citation>
    <scope>NUCLEOTIDE SEQUENCE [LARGE SCALE GENOMIC DNA]</scope>
    <source>
        <strain evidence="9 10">JCM 31653</strain>
    </source>
</reference>
<keyword evidence="4" id="KW-0808">Transferase</keyword>
<dbReference type="InterPro" id="IPR000014">
    <property type="entry name" value="PAS"/>
</dbReference>
<dbReference type="SMART" id="SM00086">
    <property type="entry name" value="PAC"/>
    <property type="match status" value="8"/>
</dbReference>
<dbReference type="InterPro" id="IPR013656">
    <property type="entry name" value="PAS_4"/>
</dbReference>
<evidence type="ECO:0000313" key="9">
    <source>
        <dbReference type="EMBL" id="TGE21699.1"/>
    </source>
</evidence>
<dbReference type="Gene3D" id="2.10.70.100">
    <property type="match status" value="1"/>
</dbReference>
<dbReference type="Gene3D" id="3.30.565.10">
    <property type="entry name" value="Histidine kinase-like ATPase, C-terminal domain"/>
    <property type="match status" value="1"/>
</dbReference>
<comment type="caution">
    <text evidence="9">The sequence shown here is derived from an EMBL/GenBank/DDBJ whole genome shotgun (WGS) entry which is preliminary data.</text>
</comment>
<dbReference type="InterPro" id="IPR036890">
    <property type="entry name" value="HATPase_C_sf"/>
</dbReference>
<dbReference type="EC" id="2.7.13.3" evidence="2"/>
<dbReference type="Gene3D" id="1.10.287.130">
    <property type="match status" value="1"/>
</dbReference>
<dbReference type="EMBL" id="SRLC01000002">
    <property type="protein sequence ID" value="TGE21699.1"/>
    <property type="molecule type" value="Genomic_DNA"/>
</dbReference>
<evidence type="ECO:0000313" key="10">
    <source>
        <dbReference type="Proteomes" id="UP000297549"/>
    </source>
</evidence>
<accession>A0A4Z0PWL4</accession>
<dbReference type="Pfam" id="PF08447">
    <property type="entry name" value="PAS_3"/>
    <property type="match status" value="6"/>
</dbReference>
<protein>
    <recommendedName>
        <fullName evidence="2">histidine kinase</fullName>
        <ecNumber evidence="2">2.7.13.3</ecNumber>
    </recommendedName>
</protein>
<feature type="domain" description="PAC" evidence="8">
    <location>
        <begin position="215"/>
        <end position="267"/>
    </location>
</feature>
<feature type="domain" description="PAC" evidence="8">
    <location>
        <begin position="341"/>
        <end position="394"/>
    </location>
</feature>
<comment type="catalytic activity">
    <reaction evidence="1">
        <text>ATP + protein L-histidine = ADP + protein N-phospho-L-histidine.</text>
        <dbReference type="EC" id="2.7.13.3"/>
    </reaction>
</comment>
<feature type="domain" description="Histidine kinase" evidence="6">
    <location>
        <begin position="1055"/>
        <end position="1271"/>
    </location>
</feature>
<dbReference type="Pfam" id="PF00512">
    <property type="entry name" value="HisKA"/>
    <property type="match status" value="1"/>
</dbReference>
<dbReference type="PROSITE" id="PS50112">
    <property type="entry name" value="PAS"/>
    <property type="match status" value="1"/>
</dbReference>
<dbReference type="FunFam" id="3.30.450.20:FF:000099">
    <property type="entry name" value="Sensory box sensor histidine kinase"/>
    <property type="match status" value="4"/>
</dbReference>
<evidence type="ECO:0000256" key="3">
    <source>
        <dbReference type="ARBA" id="ARBA00022553"/>
    </source>
</evidence>
<feature type="domain" description="PAC" evidence="8">
    <location>
        <begin position="466"/>
        <end position="518"/>
    </location>
</feature>
<dbReference type="CDD" id="cd00130">
    <property type="entry name" value="PAS"/>
    <property type="match status" value="7"/>
</dbReference>
<dbReference type="SUPFAM" id="SSF55785">
    <property type="entry name" value="PYP-like sensor domain (PAS domain)"/>
    <property type="match status" value="8"/>
</dbReference>
<dbReference type="InterPro" id="IPR013655">
    <property type="entry name" value="PAS_fold_3"/>
</dbReference>
<dbReference type="PROSITE" id="PS50109">
    <property type="entry name" value="HIS_KIN"/>
    <property type="match status" value="1"/>
</dbReference>
<evidence type="ECO:0000256" key="2">
    <source>
        <dbReference type="ARBA" id="ARBA00012438"/>
    </source>
</evidence>
<dbReference type="Pfam" id="PF02518">
    <property type="entry name" value="HATPase_c"/>
    <property type="match status" value="1"/>
</dbReference>
<evidence type="ECO:0000256" key="5">
    <source>
        <dbReference type="ARBA" id="ARBA00022777"/>
    </source>
</evidence>
<keyword evidence="3" id="KW-0597">Phosphoprotein</keyword>
<dbReference type="SMART" id="SM00091">
    <property type="entry name" value="PAS"/>
    <property type="match status" value="8"/>
</dbReference>
<dbReference type="SUPFAM" id="SSF55874">
    <property type="entry name" value="ATPase domain of HSP90 chaperone/DNA topoisomerase II/histidine kinase"/>
    <property type="match status" value="1"/>
</dbReference>
<keyword evidence="5" id="KW-0418">Kinase</keyword>
<organism evidence="9 10">
    <name type="scientific">Hymenobacter aquaticus</name>
    <dbReference type="NCBI Taxonomy" id="1867101"/>
    <lineage>
        <taxon>Bacteria</taxon>
        <taxon>Pseudomonadati</taxon>
        <taxon>Bacteroidota</taxon>
        <taxon>Cytophagia</taxon>
        <taxon>Cytophagales</taxon>
        <taxon>Hymenobacteraceae</taxon>
        <taxon>Hymenobacter</taxon>
    </lineage>
</organism>
<dbReference type="InterPro" id="IPR004358">
    <property type="entry name" value="Sig_transdc_His_kin-like_C"/>
</dbReference>
<dbReference type="SMART" id="SM00387">
    <property type="entry name" value="HATPase_c"/>
    <property type="match status" value="1"/>
</dbReference>
<dbReference type="GO" id="GO:0000155">
    <property type="term" value="F:phosphorelay sensor kinase activity"/>
    <property type="evidence" value="ECO:0007669"/>
    <property type="project" value="InterPro"/>
</dbReference>
<dbReference type="InterPro" id="IPR005467">
    <property type="entry name" value="His_kinase_dom"/>
</dbReference>
<dbReference type="PANTHER" id="PTHR43304:SF1">
    <property type="entry name" value="PAC DOMAIN-CONTAINING PROTEIN"/>
    <property type="match status" value="1"/>
</dbReference>
<dbReference type="InterPro" id="IPR052162">
    <property type="entry name" value="Sensor_kinase/Photoreceptor"/>
</dbReference>
<dbReference type="InterPro" id="IPR035965">
    <property type="entry name" value="PAS-like_dom_sf"/>
</dbReference>
<dbReference type="InterPro" id="IPR001610">
    <property type="entry name" value="PAC"/>
</dbReference>
<dbReference type="CDD" id="cd00082">
    <property type="entry name" value="HisKA"/>
    <property type="match status" value="1"/>
</dbReference>
<name>A0A4Z0PWL4_9BACT</name>
<evidence type="ECO:0000259" key="8">
    <source>
        <dbReference type="PROSITE" id="PS50113"/>
    </source>
</evidence>
<proteinExistence type="predicted"/>
<evidence type="ECO:0000256" key="4">
    <source>
        <dbReference type="ARBA" id="ARBA00022679"/>
    </source>
</evidence>
<evidence type="ECO:0000259" key="7">
    <source>
        <dbReference type="PROSITE" id="PS50112"/>
    </source>
</evidence>
<dbReference type="OrthoDB" id="9766459at2"/>
<dbReference type="PANTHER" id="PTHR43304">
    <property type="entry name" value="PHYTOCHROME-LIKE PROTEIN CPH1"/>
    <property type="match status" value="1"/>
</dbReference>
<sequence>MPAATVDFHLIFDSLPTPHLILSPALAIEAVNEGACRILRRPAAELIGVEVLDILPASVAGPEYTASLWRTALREVLEHLDTRPVATQRYDVPHHDGSMTTHYWQATLRPIVEQGQLRHVVCRVLDVTQQVLAEERGSFSRESFNLLTQATHDAIWDIDMRTGTVWRNEMFTTLFGHPAGLAPDSQLWQQHVHPEERAAVEAARIATMAGSGSVLNDEYRFRRADGSWAEVLDRAYIVRDAAGRAVRLLGAMQDVTQQRQAEREAQQHARRFQVLAEVQPQLIWTTDAAGLIDYVNPYWEQYLGLGVAESRLGKWSALAHPDDIVRARAVKLLTFDAQQPFELEMRMRQAATGKYRWFLVRAVPAYDAAGHLTQWVGAATDIDDQKRTEQALQQSNTQFSKLLESLPQMAWVSAPDGTVTYFNQRWYDFTGSHFSELQDWGPFVHPDDLPTTVERWTAAVRRGTRFETEHRWRGRDGQYRWFLARAEPIHDDTGQLISWVGTNTDIDESRQARDQMQQKDRLLRRIMGQIPANIGTLLGPDHVIGFVNDGMQRLYGPRAVSGVPIAEALPEVEEQGFVALMQQVYSSGQPYYGLEQLTLIENEHTGQPEPRYLDFTYQPLRDEVGQIQGILVFAIEVTDRVLSRRRALALDAAVRQRDEEMRVMTEALPQITYTSQPAGEPTYLSPQWFAYTGQPATDNLARLLQEAMHPDDVAATNDSFAGALAARQIWSGELRLRRHDGEYRWHLSRAVPVLNDLGHVVRWYGSTTDIHEQKQIQATLRWSQERYELAALATNDAIWDWDLLTDAVTWNPAIERVFGYQPRQVESNVSWWYEQLHPDDAARVVAGIHAAIDAGLADWQDAYRFRRADGSYAHVFDRGHVARDAAGRATRMIGAMQDVTLQHQAEMALSQREKEFTTLANAMPQLAWMANPDGWIFWYNEQWYAYTGTDLAEMQGFGWEKVHHPDHVVRVREKWLAAVGSDQPWTDTFPMRGKDGEYRWFLSRAQPIHDEQGRVVRWIGTNTDVTEAQRIEQQLKEQNMELRRINEDLDNFVYTASHDLRQPIHNMAGIFEELTRTAYFRDPEAMKLVTMFERALQQIDDTIHNLSELVQVQKLRHELPTEPVPLEPLAREVLASIGEQLANVRAIVTTDFTAAPVVQFVRPNLQSVLYNLISNALKYAAPKRTPRIHLWSVQQDHYLVLCARDNGLGIDLERYGSQLFQMFRRFHDHVSGSGMGLYLINRIVQSYGGRIEVESQLGKGTTFSIYIPVGSLGPVAAPQEPVFSI</sequence>
<dbReference type="InterPro" id="IPR036097">
    <property type="entry name" value="HisK_dim/P_sf"/>
</dbReference>
<dbReference type="Proteomes" id="UP000297549">
    <property type="component" value="Unassembled WGS sequence"/>
</dbReference>
<dbReference type="PROSITE" id="PS50113">
    <property type="entry name" value="PAC"/>
    <property type="match status" value="6"/>
</dbReference>
<dbReference type="InterPro" id="IPR003594">
    <property type="entry name" value="HATPase_dom"/>
</dbReference>
<feature type="domain" description="PAS" evidence="7">
    <location>
        <begin position="783"/>
        <end position="855"/>
    </location>
</feature>
<feature type="domain" description="PAC" evidence="8">
    <location>
        <begin position="985"/>
        <end position="1037"/>
    </location>
</feature>
<dbReference type="Gene3D" id="3.30.450.20">
    <property type="entry name" value="PAS domain"/>
    <property type="match status" value="8"/>
</dbReference>
<evidence type="ECO:0000256" key="1">
    <source>
        <dbReference type="ARBA" id="ARBA00000085"/>
    </source>
</evidence>
<evidence type="ECO:0000259" key="6">
    <source>
        <dbReference type="PROSITE" id="PS50109"/>
    </source>
</evidence>
<feature type="domain" description="PAC" evidence="8">
    <location>
        <begin position="859"/>
        <end position="911"/>
    </location>
</feature>
<dbReference type="PRINTS" id="PR00344">
    <property type="entry name" value="BCTRLSENSOR"/>
</dbReference>
<dbReference type="InterPro" id="IPR000700">
    <property type="entry name" value="PAS-assoc_C"/>
</dbReference>
<dbReference type="RefSeq" id="WP_135464245.1">
    <property type="nucleotide sequence ID" value="NZ_SRLC01000002.1"/>
</dbReference>
<dbReference type="InterPro" id="IPR003661">
    <property type="entry name" value="HisK_dim/P_dom"/>
</dbReference>